<sequence length="82" mass="9210">MKGSKKYKLISILCIVFCVLIWVPNVVFEVASPFWIATFVIATIGIVFAALIKNYLLIIANTIMFFSFFILMGIGNIINANF</sequence>
<proteinExistence type="predicted"/>
<evidence type="ECO:0000313" key="2">
    <source>
        <dbReference type="Proteomes" id="UP001277972"/>
    </source>
</evidence>
<protein>
    <submittedName>
        <fullName evidence="1">Uncharacterized protein</fullName>
    </submittedName>
</protein>
<organism evidence="1 2">
    <name type="scientific">Gracilibacillus pellucidus</name>
    <dbReference type="NCBI Taxonomy" id="3095368"/>
    <lineage>
        <taxon>Bacteria</taxon>
        <taxon>Bacillati</taxon>
        <taxon>Bacillota</taxon>
        <taxon>Bacilli</taxon>
        <taxon>Bacillales</taxon>
        <taxon>Bacillaceae</taxon>
        <taxon>Gracilibacillus</taxon>
    </lineage>
</organism>
<gene>
    <name evidence="1" type="ORF">SH601_13610</name>
</gene>
<dbReference type="EMBL" id="JAWZSR010000008">
    <property type="protein sequence ID" value="MDX8047025.1"/>
    <property type="molecule type" value="Genomic_DNA"/>
</dbReference>
<keyword evidence="2" id="KW-1185">Reference proteome</keyword>
<evidence type="ECO:0000313" key="1">
    <source>
        <dbReference type="EMBL" id="MDX8047025.1"/>
    </source>
</evidence>
<dbReference type="Proteomes" id="UP001277972">
    <property type="component" value="Unassembled WGS sequence"/>
</dbReference>
<accession>A0ACC6M7S9</accession>
<name>A0ACC6M7S9_9BACI</name>
<comment type="caution">
    <text evidence="1">The sequence shown here is derived from an EMBL/GenBank/DDBJ whole genome shotgun (WGS) entry which is preliminary data.</text>
</comment>
<reference evidence="1" key="1">
    <citation type="submission" date="2023-11" db="EMBL/GenBank/DDBJ databases">
        <title>Gracilibacillus pellucida a moderately halophilic bacterium isolated from saline soil in Xinjiang province.</title>
        <authorList>
            <person name="Zhang Z."/>
            <person name="Tan F."/>
            <person name="Wang Y."/>
            <person name="Xia M."/>
        </authorList>
    </citation>
    <scope>NUCLEOTIDE SEQUENCE</scope>
    <source>
        <strain evidence="1">S3-1-1</strain>
    </source>
</reference>